<sequence>MTTTLVIKNSTDGAAKLSSHMDWAGFKPAPRKIPVGSDQMFLHVADNRGSRGAVVYEVKDGYRWLLAWANQPSVDNQVYTKILKIGEKINWDNISSQLDQGTFTSNHSTAGFTSTVTIDLTAGSPTLRAELNYDRPS</sequence>
<dbReference type="AlphaFoldDB" id="A0A6P5YWG8"/>
<dbReference type="RefSeq" id="XP_022744617.1">
    <property type="nucleotide sequence ID" value="XM_022888882.1"/>
</dbReference>
<dbReference type="InterPro" id="IPR053085">
    <property type="entry name" value="Jasmonate-induced_protein"/>
</dbReference>
<accession>A0A6P5YWG8</accession>
<dbReference type="PANTHER" id="PTHR36482:SF6">
    <property type="entry name" value="JASMONATE-INDUCED PROTEIN HOMOLOG"/>
    <property type="match status" value="1"/>
</dbReference>
<dbReference type="Proteomes" id="UP000515121">
    <property type="component" value="Unplaced"/>
</dbReference>
<protein>
    <submittedName>
        <fullName evidence="2">Uncharacterized protein LOC111295410</fullName>
    </submittedName>
</protein>
<evidence type="ECO:0000313" key="2">
    <source>
        <dbReference type="RefSeq" id="XP_022744617.1"/>
    </source>
</evidence>
<organism evidence="1 2">
    <name type="scientific">Durio zibethinus</name>
    <name type="common">Durian</name>
    <dbReference type="NCBI Taxonomy" id="66656"/>
    <lineage>
        <taxon>Eukaryota</taxon>
        <taxon>Viridiplantae</taxon>
        <taxon>Streptophyta</taxon>
        <taxon>Embryophyta</taxon>
        <taxon>Tracheophyta</taxon>
        <taxon>Spermatophyta</taxon>
        <taxon>Magnoliopsida</taxon>
        <taxon>eudicotyledons</taxon>
        <taxon>Gunneridae</taxon>
        <taxon>Pentapetalae</taxon>
        <taxon>rosids</taxon>
        <taxon>malvids</taxon>
        <taxon>Malvales</taxon>
        <taxon>Malvaceae</taxon>
        <taxon>Helicteroideae</taxon>
        <taxon>Durio</taxon>
    </lineage>
</organism>
<name>A0A6P5YWG8_DURZI</name>
<dbReference type="KEGG" id="dzi:111295410"/>
<evidence type="ECO:0000313" key="1">
    <source>
        <dbReference type="Proteomes" id="UP000515121"/>
    </source>
</evidence>
<reference evidence="2" key="1">
    <citation type="submission" date="2025-08" db="UniProtKB">
        <authorList>
            <consortium name="RefSeq"/>
        </authorList>
    </citation>
    <scope>IDENTIFICATION</scope>
    <source>
        <tissue evidence="2">Fruit stalk</tissue>
    </source>
</reference>
<gene>
    <name evidence="2" type="primary">LOC111295410</name>
</gene>
<proteinExistence type="predicted"/>
<dbReference type="GeneID" id="111295410"/>
<dbReference type="PANTHER" id="PTHR36482">
    <property type="entry name" value="OSJNBA0024J22.15 PROTEIN"/>
    <property type="match status" value="1"/>
</dbReference>
<dbReference type="OrthoDB" id="959451at2759"/>
<keyword evidence="1" id="KW-1185">Reference proteome</keyword>